<keyword evidence="4" id="KW-0472">Membrane</keyword>
<feature type="compositionally biased region" description="Polar residues" evidence="3">
    <location>
        <begin position="663"/>
        <end position="672"/>
    </location>
</feature>
<dbReference type="OrthoDB" id="18740at2759"/>
<dbReference type="SUPFAM" id="SSF47576">
    <property type="entry name" value="Calponin-homology domain, CH-domain"/>
    <property type="match status" value="1"/>
</dbReference>
<dbReference type="CDD" id="cd21192">
    <property type="entry name" value="CH_SYNE-like_rpt2"/>
    <property type="match status" value="1"/>
</dbReference>
<evidence type="ECO:0000259" key="5">
    <source>
        <dbReference type="PROSITE" id="PS50021"/>
    </source>
</evidence>
<dbReference type="PANTHER" id="PTHR11915">
    <property type="entry name" value="SPECTRIN/FILAMIN RELATED CYTOSKELETAL PROTEIN"/>
    <property type="match status" value="1"/>
</dbReference>
<feature type="region of interest" description="Disordered" evidence="3">
    <location>
        <begin position="651"/>
        <end position="672"/>
    </location>
</feature>
<dbReference type="STRING" id="34506.A0A090L907"/>
<name>A0A090L907_STRRB</name>
<keyword evidence="4" id="KW-1133">Transmembrane helix</keyword>
<keyword evidence="7" id="KW-1185">Reference proteome</keyword>
<evidence type="ECO:0000313" key="6">
    <source>
        <dbReference type="EMBL" id="CEF64633.1"/>
    </source>
</evidence>
<dbReference type="RefSeq" id="XP_024503834.1">
    <property type="nucleotide sequence ID" value="XM_024650014.1"/>
</dbReference>
<sequence length="1017" mass="113782">MDFLKSFKTGEKNLKKSNLHDERISKQKKTYTRWVNNVLQDCKSNHRVRELYDDLRNGIILSDIVYAFTGVKLKTSIPLSVDDKAVMSSNLSLVLEAMRNDGVDLVNNNIGDIIDGKPKIILGLIWQMILHYDIRRSIQYHQELSYSDPDQSFSSFENGSVKSYKSSPTSKIKNVVMSPINSLKKRKEKKKKTIERGQCNKIILTWLEKEICIPYGIKITNFSSDWKDGVAFMALIHRFCPSLVDMDTVKVSPPHVNISEAFRYASECLNIKNILEVEDVLCDLPEDSAITLYVSQFMGIDALRVKEENKSNVKINEELQSSDEISLSDDSGNVHENNTIVVEKVVIREEDIEEEITKRQFLLASGPLSTVSEESCEDVSMDSYYPRNTCKPTKDVVYEDADVYPVEYIRGQNDSSMLSSTTNDSVFERSSFSKDIQSNKGNHLFSENNNLPSSCDYTESYDRGLANIFSSIFGDGTSQDDRSINNLGDVESATCYVQQLTSSVGLGMEICENNSTSFNCQSSDDYESDDDVIECCLDEMSPVKNRSFFDDSQGSNSTSETVIESTTSVNLDVVETVEHLVDVVSLLLDNELSFKPMDEMMVSTEHSDTDTTEIENEELIEEDLGCCGDINVISKLDSVKETKERLNSRCEEGEGDNACEDNLSGTHSPSEDTNNNFRLMSWLISPIEKVYEIMNDSTPLEGLDSSYPILKARSLQDCDAEQNVDVSSEELTGNATLDLNTSYSVVNQSLTAPDNTDDLENVGDRNDLTVGSLLDKVDHVKKLVEDIASIVPPISGTSAVNNDLSNSINGELVSLDFPEKTIEEQIKDLAETAKTLSDAYIERLQEIDESSESRTNNSEVSSNGVESFTDTETPDDEYEDLPPLTFEHTIKIRSEFNGNDMGSNSKTDSLSNKNTTLRRRYTTLNEVDLIKDSDEKSEGNIKNDDNKASISQAGEVRGTRYSYGFSLLLLFVLILSLLAYLIYDCSTCSSNCHSTSSSLCCISFQMKLHKLRGQVPF</sequence>
<dbReference type="PROSITE" id="PS00019">
    <property type="entry name" value="ACTININ_1"/>
    <property type="match status" value="1"/>
</dbReference>
<dbReference type="SMART" id="SM00033">
    <property type="entry name" value="CH"/>
    <property type="match status" value="2"/>
</dbReference>
<accession>A0A090L907</accession>
<dbReference type="Pfam" id="PF00307">
    <property type="entry name" value="CH"/>
    <property type="match status" value="2"/>
</dbReference>
<feature type="compositionally biased region" description="Low complexity" evidence="3">
    <location>
        <begin position="856"/>
        <end position="871"/>
    </location>
</feature>
<dbReference type="CTD" id="36376998"/>
<protein>
    <submittedName>
        <fullName evidence="6 8">Spectrin beta chain, erythrocytic</fullName>
    </submittedName>
</protein>
<dbReference type="GeneID" id="36376998"/>
<gene>
    <name evidence="6 8 9" type="ORF">SRAE_1000288600</name>
</gene>
<organism evidence="6">
    <name type="scientific">Strongyloides ratti</name>
    <name type="common">Parasitic roundworm</name>
    <dbReference type="NCBI Taxonomy" id="34506"/>
    <lineage>
        <taxon>Eukaryota</taxon>
        <taxon>Metazoa</taxon>
        <taxon>Ecdysozoa</taxon>
        <taxon>Nematoda</taxon>
        <taxon>Chromadorea</taxon>
        <taxon>Rhabditida</taxon>
        <taxon>Tylenchina</taxon>
        <taxon>Panagrolaimomorpha</taxon>
        <taxon>Strongyloidoidea</taxon>
        <taxon>Strongyloididae</taxon>
        <taxon>Strongyloides</taxon>
    </lineage>
</organism>
<evidence type="ECO:0000313" key="8">
    <source>
        <dbReference type="WBParaSite" id="SRAE_1000288600.1"/>
    </source>
</evidence>
<evidence type="ECO:0000256" key="1">
    <source>
        <dbReference type="ARBA" id="ARBA00022737"/>
    </source>
</evidence>
<dbReference type="GO" id="GO:0003779">
    <property type="term" value="F:actin binding"/>
    <property type="evidence" value="ECO:0007669"/>
    <property type="project" value="UniProtKB-KW"/>
</dbReference>
<dbReference type="Gene3D" id="1.10.418.10">
    <property type="entry name" value="Calponin-like domain"/>
    <property type="match status" value="2"/>
</dbReference>
<evidence type="ECO:0000313" key="7">
    <source>
        <dbReference type="Proteomes" id="UP000035682"/>
    </source>
</evidence>
<dbReference type="PROSITE" id="PS50021">
    <property type="entry name" value="CH"/>
    <property type="match status" value="2"/>
</dbReference>
<feature type="region of interest" description="Disordered" evidence="3">
    <location>
        <begin position="847"/>
        <end position="882"/>
    </location>
</feature>
<evidence type="ECO:0000256" key="2">
    <source>
        <dbReference type="ARBA" id="ARBA00023203"/>
    </source>
</evidence>
<dbReference type="Proteomes" id="UP000035682">
    <property type="component" value="Unplaced"/>
</dbReference>
<evidence type="ECO:0000256" key="4">
    <source>
        <dbReference type="SAM" id="Phobius"/>
    </source>
</evidence>
<evidence type="ECO:0000313" key="9">
    <source>
        <dbReference type="WormBase" id="SRAE_1000288600"/>
    </source>
</evidence>
<keyword evidence="4" id="KW-0812">Transmembrane</keyword>
<dbReference type="InterPro" id="IPR036872">
    <property type="entry name" value="CH_dom_sf"/>
</dbReference>
<dbReference type="InterPro" id="IPR001715">
    <property type="entry name" value="CH_dom"/>
</dbReference>
<dbReference type="WBParaSite" id="SRAE_1000288600.1">
    <property type="protein sequence ID" value="SRAE_1000288600.1"/>
    <property type="gene ID" value="WBGene00259503"/>
</dbReference>
<feature type="domain" description="Calponin-homology (CH)" evidence="5">
    <location>
        <begin position="25"/>
        <end position="133"/>
    </location>
</feature>
<feature type="transmembrane region" description="Helical" evidence="4">
    <location>
        <begin position="961"/>
        <end position="983"/>
    </location>
</feature>
<keyword evidence="1" id="KW-0677">Repeat</keyword>
<reference evidence="8" key="2">
    <citation type="submission" date="2020-12" db="UniProtKB">
        <authorList>
            <consortium name="WormBaseParasite"/>
        </authorList>
    </citation>
    <scope>IDENTIFICATION</scope>
</reference>
<feature type="domain" description="Calponin-homology (CH)" evidence="5">
    <location>
        <begin position="197"/>
        <end position="302"/>
    </location>
</feature>
<dbReference type="EMBL" id="LN609528">
    <property type="protein sequence ID" value="CEF64633.1"/>
    <property type="molecule type" value="Genomic_DNA"/>
</dbReference>
<reference evidence="6 7" key="1">
    <citation type="submission" date="2014-09" db="EMBL/GenBank/DDBJ databases">
        <authorList>
            <person name="Martin A.A."/>
        </authorList>
    </citation>
    <scope>NUCLEOTIDE SEQUENCE</scope>
    <source>
        <strain evidence="7">ED321</strain>
        <strain evidence="6">ED321 Heterogonic</strain>
    </source>
</reference>
<dbReference type="AlphaFoldDB" id="A0A090L907"/>
<proteinExistence type="predicted"/>
<evidence type="ECO:0000256" key="3">
    <source>
        <dbReference type="SAM" id="MobiDB-lite"/>
    </source>
</evidence>
<dbReference type="InterPro" id="IPR001589">
    <property type="entry name" value="Actinin_actin-bd_CS"/>
</dbReference>
<keyword evidence="2" id="KW-0009">Actin-binding</keyword>
<dbReference type="WormBase" id="SRAE_1000288600">
    <property type="protein sequence ID" value="SRP03068"/>
    <property type="gene ID" value="WBGene00259503"/>
</dbReference>